<dbReference type="WBParaSite" id="L893_g21452.t1">
    <property type="protein sequence ID" value="L893_g21452.t1"/>
    <property type="gene ID" value="L893_g21452"/>
</dbReference>
<dbReference type="SUPFAM" id="SSF52799">
    <property type="entry name" value="(Phosphotyrosine protein) phosphatases II"/>
    <property type="match status" value="1"/>
</dbReference>
<dbReference type="InterPro" id="IPR000242">
    <property type="entry name" value="PTP_cat"/>
</dbReference>
<evidence type="ECO:0000313" key="4">
    <source>
        <dbReference type="Proteomes" id="UP000095287"/>
    </source>
</evidence>
<feature type="region of interest" description="Disordered" evidence="1">
    <location>
        <begin position="1"/>
        <end position="67"/>
    </location>
</feature>
<dbReference type="Pfam" id="PF00102">
    <property type="entry name" value="Y_phosphatase"/>
    <property type="match status" value="1"/>
</dbReference>
<dbReference type="GO" id="GO:0004725">
    <property type="term" value="F:protein tyrosine phosphatase activity"/>
    <property type="evidence" value="ECO:0007669"/>
    <property type="project" value="InterPro"/>
</dbReference>
<dbReference type="SMART" id="SM00404">
    <property type="entry name" value="PTPc_motif"/>
    <property type="match status" value="1"/>
</dbReference>
<feature type="compositionally biased region" description="Basic and acidic residues" evidence="1">
    <location>
        <begin position="48"/>
        <end position="59"/>
    </location>
</feature>
<dbReference type="InterPro" id="IPR016130">
    <property type="entry name" value="Tyr_Pase_AS"/>
</dbReference>
<feature type="domain" description="Tyrosine specific protein phosphatases" evidence="3">
    <location>
        <begin position="269"/>
        <end position="338"/>
    </location>
</feature>
<proteinExistence type="predicted"/>
<dbReference type="InterPro" id="IPR029021">
    <property type="entry name" value="Prot-tyrosine_phosphatase-like"/>
</dbReference>
<reference evidence="5" key="1">
    <citation type="submission" date="2016-11" db="UniProtKB">
        <authorList>
            <consortium name="WormBaseParasite"/>
        </authorList>
    </citation>
    <scope>IDENTIFICATION</scope>
</reference>
<evidence type="ECO:0000259" key="3">
    <source>
        <dbReference type="PROSITE" id="PS50056"/>
    </source>
</evidence>
<dbReference type="PROSITE" id="PS50055">
    <property type="entry name" value="TYR_PHOSPHATASE_PTP"/>
    <property type="match status" value="1"/>
</dbReference>
<evidence type="ECO:0000313" key="5">
    <source>
        <dbReference type="WBParaSite" id="L893_g21452.t1"/>
    </source>
</evidence>
<dbReference type="InterPro" id="IPR003595">
    <property type="entry name" value="Tyr_Pase_cat"/>
</dbReference>
<keyword evidence="4" id="KW-1185">Reference proteome</keyword>
<dbReference type="PROSITE" id="PS50056">
    <property type="entry name" value="TYR_PHOSPHATASE_2"/>
    <property type="match status" value="1"/>
</dbReference>
<sequence>MNPPEETKSENPPRKPPSHGSGRPLAKKAKKVNDLQTQDTDTVVDDNGDTKQRNSETKRKTTLRTSTGLTKAVPPEVDAAMTAFVNDTTTLGLNGLRKEFAELKAYVPPNFETTAFNANKERNRYNDIKCLDSSRVVLTLNVPPEKDYIHANWVKMDDCDRKFIATQGPLDSTISDFWRMVHQEGVTTIIMLCRVVESGKAKCAQYWPLEQGGYQTYGCMFVNNKKVEKEDKFTTYTLEVLPEGCSNSTITKLCQMADWPDRGVPQSPMTILRLLKLIVAGGPCVVHCSAGIGRTGTIIAIETALQRLMKGHQVNMKELVMQLRNQRASSVQTEGQYCFVHVAVINYIGKFEDVRKSFNIEFIKAALN</sequence>
<evidence type="ECO:0000259" key="2">
    <source>
        <dbReference type="PROSITE" id="PS50055"/>
    </source>
</evidence>
<dbReference type="Proteomes" id="UP000095287">
    <property type="component" value="Unplaced"/>
</dbReference>
<dbReference type="SMART" id="SM00194">
    <property type="entry name" value="PTPc"/>
    <property type="match status" value="1"/>
</dbReference>
<name>A0A1I7Z028_9BILA</name>
<dbReference type="PROSITE" id="PS00383">
    <property type="entry name" value="TYR_PHOSPHATASE_1"/>
    <property type="match status" value="1"/>
</dbReference>
<feature type="compositionally biased region" description="Basic and acidic residues" evidence="1">
    <location>
        <begin position="1"/>
        <end position="13"/>
    </location>
</feature>
<dbReference type="InterPro" id="IPR000387">
    <property type="entry name" value="Tyr_Pase_dom"/>
</dbReference>
<feature type="domain" description="Tyrosine-protein phosphatase" evidence="2">
    <location>
        <begin position="96"/>
        <end position="347"/>
    </location>
</feature>
<dbReference type="AlphaFoldDB" id="A0A1I7Z028"/>
<protein>
    <submittedName>
        <fullName evidence="5">Protein-tyrosine phosphatase</fullName>
    </submittedName>
</protein>
<dbReference type="PRINTS" id="PR00700">
    <property type="entry name" value="PRTYPHPHTASE"/>
</dbReference>
<accession>A0A1I7Z028</accession>
<dbReference type="Gene3D" id="3.90.190.10">
    <property type="entry name" value="Protein tyrosine phosphatase superfamily"/>
    <property type="match status" value="1"/>
</dbReference>
<dbReference type="CDD" id="cd00047">
    <property type="entry name" value="PTPc"/>
    <property type="match status" value="1"/>
</dbReference>
<evidence type="ECO:0000256" key="1">
    <source>
        <dbReference type="SAM" id="MobiDB-lite"/>
    </source>
</evidence>
<dbReference type="InterPro" id="IPR052782">
    <property type="entry name" value="Oocyte-zygote_transition_reg"/>
</dbReference>
<organism evidence="4 5">
    <name type="scientific">Steinernema glaseri</name>
    <dbReference type="NCBI Taxonomy" id="37863"/>
    <lineage>
        <taxon>Eukaryota</taxon>
        <taxon>Metazoa</taxon>
        <taxon>Ecdysozoa</taxon>
        <taxon>Nematoda</taxon>
        <taxon>Chromadorea</taxon>
        <taxon>Rhabditida</taxon>
        <taxon>Tylenchina</taxon>
        <taxon>Panagrolaimomorpha</taxon>
        <taxon>Strongyloidoidea</taxon>
        <taxon>Steinernematidae</taxon>
        <taxon>Steinernema</taxon>
    </lineage>
</organism>
<dbReference type="PANTHER" id="PTHR46163">
    <property type="entry name" value="TYROSINE-PROTEIN PHOSPHATASE-RELATED"/>
    <property type="match status" value="1"/>
</dbReference>